<dbReference type="AlphaFoldDB" id="X1QJJ0"/>
<comment type="caution">
    <text evidence="1">The sequence shown here is derived from an EMBL/GenBank/DDBJ whole genome shotgun (WGS) entry which is preliminary data.</text>
</comment>
<name>X1QJJ0_9ZZZZ</name>
<gene>
    <name evidence="1" type="ORF">S12H4_06283</name>
</gene>
<protein>
    <submittedName>
        <fullName evidence="1">Uncharacterized protein</fullName>
    </submittedName>
</protein>
<accession>X1QJJ0</accession>
<proteinExistence type="predicted"/>
<evidence type="ECO:0000313" key="1">
    <source>
        <dbReference type="EMBL" id="GAI68652.1"/>
    </source>
</evidence>
<organism evidence="1">
    <name type="scientific">marine sediment metagenome</name>
    <dbReference type="NCBI Taxonomy" id="412755"/>
    <lineage>
        <taxon>unclassified sequences</taxon>
        <taxon>metagenomes</taxon>
        <taxon>ecological metagenomes</taxon>
    </lineage>
</organism>
<dbReference type="EMBL" id="BARW01002187">
    <property type="protein sequence ID" value="GAI68652.1"/>
    <property type="molecule type" value="Genomic_DNA"/>
</dbReference>
<reference evidence="1" key="1">
    <citation type="journal article" date="2014" name="Front. Microbiol.">
        <title>High frequency of phylogenetically diverse reductive dehalogenase-homologous genes in deep subseafloor sedimentary metagenomes.</title>
        <authorList>
            <person name="Kawai M."/>
            <person name="Futagami T."/>
            <person name="Toyoda A."/>
            <person name="Takaki Y."/>
            <person name="Nishi S."/>
            <person name="Hori S."/>
            <person name="Arai W."/>
            <person name="Tsubouchi T."/>
            <person name="Morono Y."/>
            <person name="Uchiyama I."/>
            <person name="Ito T."/>
            <person name="Fujiyama A."/>
            <person name="Inagaki F."/>
            <person name="Takami H."/>
        </authorList>
    </citation>
    <scope>NUCLEOTIDE SEQUENCE</scope>
    <source>
        <strain evidence="1">Expedition CK06-06</strain>
    </source>
</reference>
<sequence length="60" mass="6874">MHIHNIKIRLSDVTTNGISAYIFKDMGISELPALCIFVRDKYEVYEGLEEIQAFVEQGVK</sequence>